<organism evidence="10 11">
    <name type="scientific">Ceutorhynchus assimilis</name>
    <name type="common">cabbage seed weevil</name>
    <dbReference type="NCBI Taxonomy" id="467358"/>
    <lineage>
        <taxon>Eukaryota</taxon>
        <taxon>Metazoa</taxon>
        <taxon>Ecdysozoa</taxon>
        <taxon>Arthropoda</taxon>
        <taxon>Hexapoda</taxon>
        <taxon>Insecta</taxon>
        <taxon>Pterygota</taxon>
        <taxon>Neoptera</taxon>
        <taxon>Endopterygota</taxon>
        <taxon>Coleoptera</taxon>
        <taxon>Polyphaga</taxon>
        <taxon>Cucujiformia</taxon>
        <taxon>Curculionidae</taxon>
        <taxon>Ceutorhynchinae</taxon>
        <taxon>Ceutorhynchus</taxon>
    </lineage>
</organism>
<dbReference type="GO" id="GO:0005283">
    <property type="term" value="F:amino acid:sodium symporter activity"/>
    <property type="evidence" value="ECO:0007669"/>
    <property type="project" value="TreeGrafter"/>
</dbReference>
<dbReference type="EMBL" id="OU892280">
    <property type="protein sequence ID" value="CAG9767631.1"/>
    <property type="molecule type" value="Genomic_DNA"/>
</dbReference>
<evidence type="ECO:0000256" key="7">
    <source>
        <dbReference type="ARBA" id="ARBA00023136"/>
    </source>
</evidence>
<keyword evidence="11" id="KW-1185">Reference proteome</keyword>
<evidence type="ECO:0000256" key="2">
    <source>
        <dbReference type="ARBA" id="ARBA00006459"/>
    </source>
</evidence>
<proteinExistence type="inferred from homology"/>
<evidence type="ECO:0000256" key="6">
    <source>
        <dbReference type="ARBA" id="ARBA00022989"/>
    </source>
</evidence>
<dbReference type="AlphaFoldDB" id="A0A9N9QQ51"/>
<dbReference type="GO" id="GO:0005886">
    <property type="term" value="C:plasma membrane"/>
    <property type="evidence" value="ECO:0007669"/>
    <property type="project" value="TreeGrafter"/>
</dbReference>
<evidence type="ECO:0000256" key="4">
    <source>
        <dbReference type="ARBA" id="ARBA00022692"/>
    </source>
</evidence>
<dbReference type="SUPFAM" id="SSF161070">
    <property type="entry name" value="SNF-like"/>
    <property type="match status" value="1"/>
</dbReference>
<feature type="binding site" evidence="8">
    <location>
        <position position="31"/>
    </location>
    <ligand>
        <name>Na(+)</name>
        <dbReference type="ChEBI" id="CHEBI:29101"/>
        <label>1</label>
    </ligand>
</feature>
<dbReference type="InterPro" id="IPR000175">
    <property type="entry name" value="Na/ntran_symport"/>
</dbReference>
<keyword evidence="7 9" id="KW-0472">Membrane</keyword>
<feature type="binding site" evidence="8">
    <location>
        <position position="132"/>
    </location>
    <ligand>
        <name>Na(+)</name>
        <dbReference type="ChEBI" id="CHEBI:29101"/>
        <label>1</label>
    </ligand>
</feature>
<feature type="transmembrane region" description="Helical" evidence="9">
    <location>
        <begin position="194"/>
        <end position="215"/>
    </location>
</feature>
<keyword evidence="8" id="KW-0915">Sodium</keyword>
<feature type="transmembrane region" description="Helical" evidence="9">
    <location>
        <begin position="87"/>
        <end position="104"/>
    </location>
</feature>
<evidence type="ECO:0000313" key="10">
    <source>
        <dbReference type="EMBL" id="CAG9767631.1"/>
    </source>
</evidence>
<evidence type="ECO:0000256" key="5">
    <source>
        <dbReference type="ARBA" id="ARBA00022847"/>
    </source>
</evidence>
<evidence type="ECO:0000256" key="1">
    <source>
        <dbReference type="ARBA" id="ARBA00004141"/>
    </source>
</evidence>
<keyword evidence="8" id="KW-0479">Metal-binding</keyword>
<feature type="transmembrane region" description="Helical" evidence="9">
    <location>
        <begin position="156"/>
        <end position="174"/>
    </location>
</feature>
<keyword evidence="3" id="KW-0813">Transport</keyword>
<keyword evidence="4 9" id="KW-0812">Transmembrane</keyword>
<feature type="transmembrane region" description="Helical" evidence="9">
    <location>
        <begin position="57"/>
        <end position="80"/>
    </location>
</feature>
<dbReference type="InterPro" id="IPR037272">
    <property type="entry name" value="SNS_sf"/>
</dbReference>
<dbReference type="Proteomes" id="UP001152799">
    <property type="component" value="Chromosome 4"/>
</dbReference>
<sequence length="351" mass="40216">MYGVWFYIWPRWDELMNFKVWCDAAIQIFYSLGPGCGGILNMASYNSFTNNNKIDSILVPLCISATSITAGFVVFSVLGFMSHKTGIPVSSVASGGLGLAFVTYPEAISLLPWANFWAILFFLMLFFVGMSSAFVTIEAIITSICDEFPVLRRHKLFITFFTCCIMWACSTIFTTNSGMYWLTLLDCYSVSTSIVLISLVEVTIVGWTYGAKYFLKDIEFMIKKKVSWLWFISWKFSIPVILIAIFIMTIKTDTDITYDGKTFPKWTIDLGWDCCYVSMACIPLYMGYHLLYIEEGDFIQRIFSSFFPSKHWGPVDENTKLKWIREVKLRQVGGKFVKKRPQEILQLITTV</sequence>
<feature type="transmembrane region" description="Helical" evidence="9">
    <location>
        <begin position="116"/>
        <end position="144"/>
    </location>
</feature>
<dbReference type="PROSITE" id="PS50267">
    <property type="entry name" value="NA_NEUROTRAN_SYMP_3"/>
    <property type="match status" value="1"/>
</dbReference>
<dbReference type="PANTHER" id="PTHR11616">
    <property type="entry name" value="SODIUM/CHLORIDE DEPENDENT TRANSPORTER"/>
    <property type="match status" value="1"/>
</dbReference>
<comment type="similarity">
    <text evidence="2">Belongs to the sodium:neurotransmitter symporter (SNF) (TC 2.A.22) family.</text>
</comment>
<keyword evidence="5" id="KW-0769">Symport</keyword>
<evidence type="ECO:0000313" key="11">
    <source>
        <dbReference type="Proteomes" id="UP001152799"/>
    </source>
</evidence>
<dbReference type="GO" id="GO:0089718">
    <property type="term" value="P:amino acid import across plasma membrane"/>
    <property type="evidence" value="ECO:0007669"/>
    <property type="project" value="TreeGrafter"/>
</dbReference>
<evidence type="ECO:0000256" key="3">
    <source>
        <dbReference type="ARBA" id="ARBA00022448"/>
    </source>
</evidence>
<evidence type="ECO:0000256" key="9">
    <source>
        <dbReference type="SAM" id="Phobius"/>
    </source>
</evidence>
<evidence type="ECO:0000256" key="8">
    <source>
        <dbReference type="PIRSR" id="PIRSR600175-1"/>
    </source>
</evidence>
<reference evidence="10" key="1">
    <citation type="submission" date="2022-01" db="EMBL/GenBank/DDBJ databases">
        <authorList>
            <person name="King R."/>
        </authorList>
    </citation>
    <scope>NUCLEOTIDE SEQUENCE</scope>
</reference>
<protein>
    <submittedName>
        <fullName evidence="10">Uncharacterized protein</fullName>
    </submittedName>
</protein>
<dbReference type="GO" id="GO:0046872">
    <property type="term" value="F:metal ion binding"/>
    <property type="evidence" value="ECO:0007669"/>
    <property type="project" value="UniProtKB-KW"/>
</dbReference>
<feature type="transmembrane region" description="Helical" evidence="9">
    <location>
        <begin position="270"/>
        <end position="291"/>
    </location>
</feature>
<accession>A0A9N9QQ51</accession>
<feature type="transmembrane region" description="Helical" evidence="9">
    <location>
        <begin position="227"/>
        <end position="250"/>
    </location>
</feature>
<dbReference type="PANTHER" id="PTHR11616:SF241">
    <property type="entry name" value="SODIUM- AND CHLORIDE-DEPENDENT GLYCINE TRANSPORTER 2"/>
    <property type="match status" value="1"/>
</dbReference>
<dbReference type="Pfam" id="PF00209">
    <property type="entry name" value="SNF"/>
    <property type="match status" value="1"/>
</dbReference>
<dbReference type="PRINTS" id="PR00176">
    <property type="entry name" value="NANEUSMPORT"/>
</dbReference>
<comment type="subcellular location">
    <subcellularLocation>
        <location evidence="1">Membrane</location>
        <topology evidence="1">Multi-pass membrane protein</topology>
    </subcellularLocation>
</comment>
<keyword evidence="6 9" id="KW-1133">Transmembrane helix</keyword>
<dbReference type="OrthoDB" id="6581954at2759"/>
<name>A0A9N9QQ51_9CUCU</name>
<gene>
    <name evidence="10" type="ORF">CEUTPL_LOCUS8191</name>
</gene>